<dbReference type="PANTHER" id="PTHR33116:SF78">
    <property type="entry name" value="OS12G0587133 PROTEIN"/>
    <property type="match status" value="1"/>
</dbReference>
<keyword evidence="2" id="KW-0695">RNA-directed DNA polymerase</keyword>
<dbReference type="GO" id="GO:0003964">
    <property type="term" value="F:RNA-directed DNA polymerase activity"/>
    <property type="evidence" value="ECO:0007669"/>
    <property type="project" value="UniProtKB-KW"/>
</dbReference>
<protein>
    <submittedName>
        <fullName evidence="2">RNA-directed DNA polymerase, eukaryota</fullName>
    </submittedName>
</protein>
<dbReference type="EMBL" id="BQNB010010398">
    <property type="protein sequence ID" value="GJS76753.1"/>
    <property type="molecule type" value="Genomic_DNA"/>
</dbReference>
<evidence type="ECO:0000313" key="3">
    <source>
        <dbReference type="Proteomes" id="UP001151760"/>
    </source>
</evidence>
<reference evidence="2" key="2">
    <citation type="submission" date="2022-01" db="EMBL/GenBank/DDBJ databases">
        <authorList>
            <person name="Yamashiro T."/>
            <person name="Shiraishi A."/>
            <person name="Satake H."/>
            <person name="Nakayama K."/>
        </authorList>
    </citation>
    <scope>NUCLEOTIDE SEQUENCE</scope>
</reference>
<evidence type="ECO:0000313" key="2">
    <source>
        <dbReference type="EMBL" id="GJS76753.1"/>
    </source>
</evidence>
<sequence length="359" mass="41140">MGSILVNGSPSSEFKFHKGLKQGDPLSPFLFILVMESLHISFNNILNFGLYKGIRIDESLTLSHLFYADDAVFIGKWDKANVITIVNMLKCFILGVGAQNQYSKESKDSSLWYRVIKAMFGDGGALDNTEDFLSWKFRNKRNSPTHRKIDNSGLLSVSNDRWICSLDSSGEFSIKSTRLFIDDHLLLAVGAPTRWVSEVPIKINIKAWKVSLDKLPTRLNLSLRGIEIPSITCPICSCAGKSCSHLFFSCSMARNITHQNWLDGGSLSARILFHTDDWLEWFHTLRLLKGFNDILEGVFYVMWWVIWKYRNQTLFGSSQPRMNTLFDEIVLLSFTWCSNRCKNNFDWISWMKCPRSLSL</sequence>
<reference evidence="2" key="1">
    <citation type="journal article" date="2022" name="Int. J. Mol. Sci.">
        <title>Draft Genome of Tanacetum Coccineum: Genomic Comparison of Closely Related Tanacetum-Family Plants.</title>
        <authorList>
            <person name="Yamashiro T."/>
            <person name="Shiraishi A."/>
            <person name="Nakayama K."/>
            <person name="Satake H."/>
        </authorList>
    </citation>
    <scope>NUCLEOTIDE SEQUENCE</scope>
</reference>
<proteinExistence type="predicted"/>
<dbReference type="PANTHER" id="PTHR33116">
    <property type="entry name" value="REVERSE TRANSCRIPTASE ZINC-BINDING DOMAIN-CONTAINING PROTEIN-RELATED-RELATED"/>
    <property type="match status" value="1"/>
</dbReference>
<dbReference type="Pfam" id="PF13966">
    <property type="entry name" value="zf-RVT"/>
    <property type="match status" value="1"/>
</dbReference>
<comment type="caution">
    <text evidence="2">The sequence shown here is derived from an EMBL/GenBank/DDBJ whole genome shotgun (WGS) entry which is preliminary data.</text>
</comment>
<feature type="domain" description="Reverse transcriptase" evidence="1">
    <location>
        <begin position="1"/>
        <end position="137"/>
    </location>
</feature>
<dbReference type="PROSITE" id="PS50878">
    <property type="entry name" value="RT_POL"/>
    <property type="match status" value="1"/>
</dbReference>
<dbReference type="Proteomes" id="UP001151760">
    <property type="component" value="Unassembled WGS sequence"/>
</dbReference>
<keyword evidence="2" id="KW-0548">Nucleotidyltransferase</keyword>
<evidence type="ECO:0000259" key="1">
    <source>
        <dbReference type="PROSITE" id="PS50878"/>
    </source>
</evidence>
<dbReference type="InterPro" id="IPR000477">
    <property type="entry name" value="RT_dom"/>
</dbReference>
<gene>
    <name evidence="2" type="ORF">Tco_0726634</name>
</gene>
<name>A0ABQ4YG34_9ASTR</name>
<organism evidence="2 3">
    <name type="scientific">Tanacetum coccineum</name>
    <dbReference type="NCBI Taxonomy" id="301880"/>
    <lineage>
        <taxon>Eukaryota</taxon>
        <taxon>Viridiplantae</taxon>
        <taxon>Streptophyta</taxon>
        <taxon>Embryophyta</taxon>
        <taxon>Tracheophyta</taxon>
        <taxon>Spermatophyta</taxon>
        <taxon>Magnoliopsida</taxon>
        <taxon>eudicotyledons</taxon>
        <taxon>Gunneridae</taxon>
        <taxon>Pentapetalae</taxon>
        <taxon>asterids</taxon>
        <taxon>campanulids</taxon>
        <taxon>Asterales</taxon>
        <taxon>Asteraceae</taxon>
        <taxon>Asteroideae</taxon>
        <taxon>Anthemideae</taxon>
        <taxon>Anthemidinae</taxon>
        <taxon>Tanacetum</taxon>
    </lineage>
</organism>
<keyword evidence="2" id="KW-0808">Transferase</keyword>
<dbReference type="InterPro" id="IPR026960">
    <property type="entry name" value="RVT-Znf"/>
</dbReference>
<accession>A0ABQ4YG34</accession>
<keyword evidence="3" id="KW-1185">Reference proteome</keyword>